<reference evidence="12" key="2">
    <citation type="submission" date="2025-09" db="UniProtKB">
        <authorList>
            <consortium name="Ensembl"/>
        </authorList>
    </citation>
    <scope>IDENTIFICATION</scope>
</reference>
<gene>
    <name evidence="12" type="primary">gpsm2</name>
</gene>
<reference evidence="12" key="1">
    <citation type="submission" date="2025-08" db="UniProtKB">
        <authorList>
            <consortium name="Ensembl"/>
        </authorList>
    </citation>
    <scope>IDENTIFICATION</scope>
</reference>
<dbReference type="Pfam" id="PF13424">
    <property type="entry name" value="TPR_12"/>
    <property type="match status" value="3"/>
</dbReference>
<dbReference type="SUPFAM" id="SSF48452">
    <property type="entry name" value="TPR-like"/>
    <property type="match status" value="2"/>
</dbReference>
<dbReference type="Gene3D" id="1.25.40.10">
    <property type="entry name" value="Tetratricopeptide repeat domain"/>
    <property type="match status" value="3"/>
</dbReference>
<dbReference type="GO" id="GO:0000132">
    <property type="term" value="P:establishment of mitotic spindle orientation"/>
    <property type="evidence" value="ECO:0007669"/>
    <property type="project" value="TreeGrafter"/>
</dbReference>
<evidence type="ECO:0000256" key="1">
    <source>
        <dbReference type="ARBA" id="ARBA00004236"/>
    </source>
</evidence>
<dbReference type="GO" id="GO:0005938">
    <property type="term" value="C:cell cortex"/>
    <property type="evidence" value="ECO:0007669"/>
    <property type="project" value="TreeGrafter"/>
</dbReference>
<evidence type="ECO:0000256" key="5">
    <source>
        <dbReference type="ARBA" id="ARBA00022490"/>
    </source>
</evidence>
<accession>A0A8C8CA98</accession>
<evidence type="ECO:0008006" key="14">
    <source>
        <dbReference type="Google" id="ProtNLM"/>
    </source>
</evidence>
<feature type="repeat" description="TPR" evidence="10">
    <location>
        <begin position="65"/>
        <end position="98"/>
    </location>
</feature>
<dbReference type="InterPro" id="IPR052386">
    <property type="entry name" value="GPSM"/>
</dbReference>
<keyword evidence="5" id="KW-0963">Cytoplasm</keyword>
<proteinExistence type="inferred from homology"/>
<organism evidence="12 13">
    <name type="scientific">Oncorhynchus tshawytscha</name>
    <name type="common">Chinook salmon</name>
    <name type="synonym">Salmo tshawytscha</name>
    <dbReference type="NCBI Taxonomy" id="74940"/>
    <lineage>
        <taxon>Eukaryota</taxon>
        <taxon>Metazoa</taxon>
        <taxon>Chordata</taxon>
        <taxon>Craniata</taxon>
        <taxon>Vertebrata</taxon>
        <taxon>Euteleostomi</taxon>
        <taxon>Actinopterygii</taxon>
        <taxon>Neopterygii</taxon>
        <taxon>Teleostei</taxon>
        <taxon>Protacanthopterygii</taxon>
        <taxon>Salmoniformes</taxon>
        <taxon>Salmonidae</taxon>
        <taxon>Salmoninae</taxon>
        <taxon>Oncorhynchus</taxon>
    </lineage>
</organism>
<comment type="similarity">
    <text evidence="3">Belongs to the GPSM family.</text>
</comment>
<keyword evidence="9" id="KW-0472">Membrane</keyword>
<dbReference type="PANTHER" id="PTHR45954:SF3">
    <property type="entry name" value="G-PROTEIN-SIGNALING MODULATOR 2"/>
    <property type="match status" value="1"/>
</dbReference>
<feature type="compositionally biased region" description="Basic and acidic residues" evidence="11">
    <location>
        <begin position="453"/>
        <end position="463"/>
    </location>
</feature>
<sequence length="604" mass="66706">MDSIGSLVSIDDEDQSYHVRYRMDASCLELALEGERLCKVGDYHAGVSFFETAIQVGTEDLQVLSAIYSQLGNAYFHLHDYAKALEFHHHDLTLTRTIGDQMGEAKSSGNLGNTLKVLGRFDEAVVCCQRHLDIAMDLNDKVGQARALYNFGNVYHAKGKSICWSGAEPGEFPEEVTTALRKAAEYYQANLSIVKELGDPAAQGRTYGNLGNTHYLLGNFQNAVASHEQRLQIAKEFGDRSAERRAYCNLGNAYIFLGEFEVAAEHYKRTLQLARQLKDRAVEAQACYSLGNTYTLLQDYERAIDYHLKHLIIAQDLNDRIGEGRACWSLGNAHTALGNHDQAMHFAEKHLEISKETGDRSGELTARMNVSDLQMVLGLSYSTNNSTLFENPIKDMDLNLHGARPRMGRRNSMENLELMKLTPDKINRASPDMLGDEGFFDLLSRFQSNRMDDQRCSIQEKSRLSVSTSSSDSPPRAMRKSVSEAVAGLGSGSGAQGRRLEEGGGAGGSLPGLRLNRHSSQAVLSHLMANAGNTEPDDDFFDMLVKCQGSRLDDQRCAPPPARGPTVPDEDFFSLITRSQAKRMDEQRVTLPSAAGSAARPCSN</sequence>
<evidence type="ECO:0000256" key="7">
    <source>
        <dbReference type="ARBA" id="ARBA00022737"/>
    </source>
</evidence>
<evidence type="ECO:0000256" key="10">
    <source>
        <dbReference type="PROSITE-ProRule" id="PRU00339"/>
    </source>
</evidence>
<dbReference type="PROSITE" id="PS50005">
    <property type="entry name" value="TPR"/>
    <property type="match status" value="2"/>
</dbReference>
<dbReference type="GO" id="GO:0005092">
    <property type="term" value="F:GDP-dissociation inhibitor activity"/>
    <property type="evidence" value="ECO:0007669"/>
    <property type="project" value="TreeGrafter"/>
</dbReference>
<evidence type="ECO:0000256" key="4">
    <source>
        <dbReference type="ARBA" id="ARBA00022475"/>
    </source>
</evidence>
<dbReference type="PROSITE" id="PS50877">
    <property type="entry name" value="GOLOCO"/>
    <property type="match status" value="3"/>
</dbReference>
<keyword evidence="13" id="KW-1185">Reference proteome</keyword>
<feature type="compositionally biased region" description="Low complexity" evidence="11">
    <location>
        <begin position="464"/>
        <end position="473"/>
    </location>
</feature>
<evidence type="ECO:0000256" key="2">
    <source>
        <dbReference type="ARBA" id="ARBA00004496"/>
    </source>
</evidence>
<evidence type="ECO:0000256" key="6">
    <source>
        <dbReference type="ARBA" id="ARBA00022553"/>
    </source>
</evidence>
<protein>
    <recommendedName>
        <fullName evidence="14">G-protein-signaling modulator 2</fullName>
    </recommendedName>
</protein>
<evidence type="ECO:0000256" key="9">
    <source>
        <dbReference type="ARBA" id="ARBA00023136"/>
    </source>
</evidence>
<dbReference type="Proteomes" id="UP000694402">
    <property type="component" value="Unassembled WGS sequence"/>
</dbReference>
<dbReference type="SMART" id="SM00028">
    <property type="entry name" value="TPR"/>
    <property type="match status" value="6"/>
</dbReference>
<dbReference type="GO" id="GO:0001965">
    <property type="term" value="F:G-protein alpha-subunit binding"/>
    <property type="evidence" value="ECO:0007669"/>
    <property type="project" value="TreeGrafter"/>
</dbReference>
<dbReference type="FunFam" id="1.25.40.10:FF:000043">
    <property type="entry name" value="G-protein-signaling modulator 2 isoform X1"/>
    <property type="match status" value="1"/>
</dbReference>
<evidence type="ECO:0000313" key="13">
    <source>
        <dbReference type="Proteomes" id="UP000694402"/>
    </source>
</evidence>
<keyword evidence="8 10" id="KW-0802">TPR repeat</keyword>
<feature type="region of interest" description="Disordered" evidence="11">
    <location>
        <begin position="453"/>
        <end position="513"/>
    </location>
</feature>
<dbReference type="InterPro" id="IPR011990">
    <property type="entry name" value="TPR-like_helical_dom_sf"/>
</dbReference>
<keyword evidence="7" id="KW-0677">Repeat</keyword>
<dbReference type="GeneTree" id="ENSGT00940000154667"/>
<dbReference type="InterPro" id="IPR019734">
    <property type="entry name" value="TPR_rpt"/>
</dbReference>
<evidence type="ECO:0000256" key="11">
    <source>
        <dbReference type="SAM" id="MobiDB-lite"/>
    </source>
</evidence>
<dbReference type="Pfam" id="PF13374">
    <property type="entry name" value="TPR_10"/>
    <property type="match status" value="1"/>
</dbReference>
<comment type="subcellular location">
    <subcellularLocation>
        <location evidence="1">Cell membrane</location>
    </subcellularLocation>
    <subcellularLocation>
        <location evidence="2">Cytoplasm</location>
    </subcellularLocation>
</comment>
<dbReference type="PANTHER" id="PTHR45954">
    <property type="entry name" value="LD33695P"/>
    <property type="match status" value="1"/>
</dbReference>
<evidence type="ECO:0000256" key="3">
    <source>
        <dbReference type="ARBA" id="ARBA00006600"/>
    </source>
</evidence>
<name>A0A8C8CA98_ONCTS</name>
<dbReference type="Ensembl" id="ENSOTST00005005880.2">
    <property type="protein sequence ID" value="ENSOTSP00005005276.2"/>
    <property type="gene ID" value="ENSOTSG00005003044.2"/>
</dbReference>
<keyword evidence="6" id="KW-0597">Phosphoprotein</keyword>
<evidence type="ECO:0000256" key="8">
    <source>
        <dbReference type="ARBA" id="ARBA00022803"/>
    </source>
</evidence>
<keyword evidence="4" id="KW-1003">Cell membrane</keyword>
<dbReference type="AlphaFoldDB" id="A0A8C8CA98"/>
<feature type="region of interest" description="Disordered" evidence="11">
    <location>
        <begin position="583"/>
        <end position="604"/>
    </location>
</feature>
<dbReference type="SMART" id="SM00390">
    <property type="entry name" value="GoLoco"/>
    <property type="match status" value="3"/>
</dbReference>
<dbReference type="InterPro" id="IPR003109">
    <property type="entry name" value="GoLoco_motif"/>
</dbReference>
<dbReference type="GO" id="GO:0005886">
    <property type="term" value="C:plasma membrane"/>
    <property type="evidence" value="ECO:0007669"/>
    <property type="project" value="UniProtKB-SubCell"/>
</dbReference>
<evidence type="ECO:0000313" key="12">
    <source>
        <dbReference type="Ensembl" id="ENSOTSP00005005276.2"/>
    </source>
</evidence>
<dbReference type="Pfam" id="PF02188">
    <property type="entry name" value="GoLoco"/>
    <property type="match status" value="3"/>
</dbReference>
<feature type="repeat" description="TPR" evidence="10">
    <location>
        <begin position="244"/>
        <end position="277"/>
    </location>
</feature>